<dbReference type="InterPro" id="IPR012902">
    <property type="entry name" value="N_methyl_site"/>
</dbReference>
<dbReference type="PANTHER" id="PTHR30093">
    <property type="entry name" value="GENERAL SECRETION PATHWAY PROTEIN G"/>
    <property type="match status" value="1"/>
</dbReference>
<dbReference type="PANTHER" id="PTHR30093:SF44">
    <property type="entry name" value="TYPE II SECRETION SYSTEM CORE PROTEIN G"/>
    <property type="match status" value="1"/>
</dbReference>
<accession>A0A4Q9RDY8</accession>
<protein>
    <submittedName>
        <fullName evidence="7">Type II secretion system protein</fullName>
    </submittedName>
</protein>
<dbReference type="AlphaFoldDB" id="A0A4Q9RDY8"/>
<dbReference type="InterPro" id="IPR045584">
    <property type="entry name" value="Pilin-like"/>
</dbReference>
<dbReference type="Pfam" id="PF07963">
    <property type="entry name" value="N_methyl"/>
    <property type="match status" value="1"/>
</dbReference>
<evidence type="ECO:0000313" key="7">
    <source>
        <dbReference type="EMBL" id="TBU99944.1"/>
    </source>
</evidence>
<dbReference type="OrthoDB" id="6118991at2"/>
<comment type="subcellular location">
    <subcellularLocation>
        <location evidence="1">Membrane</location>
        <topology evidence="1">Single-pass membrane protein</topology>
    </subcellularLocation>
</comment>
<dbReference type="SUPFAM" id="SSF54523">
    <property type="entry name" value="Pili subunits"/>
    <property type="match status" value="1"/>
</dbReference>
<gene>
    <name evidence="7" type="ORF">DNJ96_01220</name>
</gene>
<keyword evidence="5 6" id="KW-0472">Membrane</keyword>
<dbReference type="GO" id="GO:0016020">
    <property type="term" value="C:membrane"/>
    <property type="evidence" value="ECO:0007669"/>
    <property type="project" value="UniProtKB-SubCell"/>
</dbReference>
<evidence type="ECO:0000256" key="1">
    <source>
        <dbReference type="ARBA" id="ARBA00004167"/>
    </source>
</evidence>
<dbReference type="EMBL" id="QJUP01000001">
    <property type="protein sequence ID" value="TBU99944.1"/>
    <property type="molecule type" value="Genomic_DNA"/>
</dbReference>
<evidence type="ECO:0000256" key="2">
    <source>
        <dbReference type="ARBA" id="ARBA00022481"/>
    </source>
</evidence>
<reference evidence="7 8" key="1">
    <citation type="submission" date="2018-06" db="EMBL/GenBank/DDBJ databases">
        <title>Three novel Pseudomonas species isolated from symptomatic oak.</title>
        <authorList>
            <person name="Bueno-Gonzalez V."/>
            <person name="Brady C."/>
        </authorList>
    </citation>
    <scope>NUCLEOTIDE SEQUENCE [LARGE SCALE GENOMIC DNA]</scope>
    <source>
        <strain evidence="7 8">P17C</strain>
    </source>
</reference>
<dbReference type="Gene3D" id="3.30.700.10">
    <property type="entry name" value="Glycoprotein, Type 4 Pilin"/>
    <property type="match status" value="1"/>
</dbReference>
<keyword evidence="3 6" id="KW-0812">Transmembrane</keyword>
<dbReference type="RefSeq" id="WP_131183037.1">
    <property type="nucleotide sequence ID" value="NZ_QJUO01000002.1"/>
</dbReference>
<dbReference type="Proteomes" id="UP000292639">
    <property type="component" value="Unassembled WGS sequence"/>
</dbReference>
<proteinExistence type="predicted"/>
<comment type="caution">
    <text evidence="7">The sequence shown here is derived from an EMBL/GenBank/DDBJ whole genome shotgun (WGS) entry which is preliminary data.</text>
</comment>
<sequence>MTQTAVPRRETGFTMIELVVVIAILGILAAIALPHFIDSAKDAHRSTVRSVGGALTSAVSLVRGQYELNRSGGHNGCTADNCQINVIGYGNGSIDVNANGWPVGTERSGTPAATAAMSADECRNLWANLMQASAPSITGTSPAFTASANGVRCIYTYNLDGGDDAIEYNANTGEVFVTFN</sequence>
<evidence type="ECO:0000256" key="3">
    <source>
        <dbReference type="ARBA" id="ARBA00022692"/>
    </source>
</evidence>
<evidence type="ECO:0000256" key="4">
    <source>
        <dbReference type="ARBA" id="ARBA00022989"/>
    </source>
</evidence>
<keyword evidence="4 6" id="KW-1133">Transmembrane helix</keyword>
<keyword evidence="8" id="KW-1185">Reference proteome</keyword>
<dbReference type="NCBIfam" id="TIGR02532">
    <property type="entry name" value="IV_pilin_GFxxxE"/>
    <property type="match status" value="1"/>
</dbReference>
<evidence type="ECO:0000256" key="6">
    <source>
        <dbReference type="SAM" id="Phobius"/>
    </source>
</evidence>
<name>A0A4Q9RDY8_9GAMM</name>
<organism evidence="7 8">
    <name type="scientific">Stutzerimonas kirkiae</name>
    <dbReference type="NCBI Taxonomy" id="2211392"/>
    <lineage>
        <taxon>Bacteria</taxon>
        <taxon>Pseudomonadati</taxon>
        <taxon>Pseudomonadota</taxon>
        <taxon>Gammaproteobacteria</taxon>
        <taxon>Pseudomonadales</taxon>
        <taxon>Pseudomonadaceae</taxon>
        <taxon>Stutzerimonas</taxon>
    </lineage>
</organism>
<evidence type="ECO:0000313" key="8">
    <source>
        <dbReference type="Proteomes" id="UP000292639"/>
    </source>
</evidence>
<keyword evidence="2" id="KW-0488">Methylation</keyword>
<feature type="transmembrane region" description="Helical" evidence="6">
    <location>
        <begin position="12"/>
        <end position="37"/>
    </location>
</feature>
<evidence type="ECO:0000256" key="5">
    <source>
        <dbReference type="ARBA" id="ARBA00023136"/>
    </source>
</evidence>